<dbReference type="InterPro" id="IPR000330">
    <property type="entry name" value="SNF2_N"/>
</dbReference>
<dbReference type="Pfam" id="PF00271">
    <property type="entry name" value="Helicase_C"/>
    <property type="match status" value="1"/>
</dbReference>
<dbReference type="PROSITE" id="PS51194">
    <property type="entry name" value="HELICASE_CTER"/>
    <property type="match status" value="1"/>
</dbReference>
<evidence type="ECO:0000259" key="5">
    <source>
        <dbReference type="PROSITE" id="PS51194"/>
    </source>
</evidence>
<dbReference type="SUPFAM" id="SSF52540">
    <property type="entry name" value="P-loop containing nucleoside triphosphate hydrolases"/>
    <property type="match status" value="2"/>
</dbReference>
<reference evidence="6 7" key="1">
    <citation type="journal article" date="2004" name="Science">
        <title>The genome of the diatom Thalassiosira pseudonana: ecology, evolution, and metabolism.</title>
        <authorList>
            <person name="Armbrust E.V."/>
            <person name="Berges J.A."/>
            <person name="Bowler C."/>
            <person name="Green B.R."/>
            <person name="Martinez D."/>
            <person name="Putnam N.H."/>
            <person name="Zhou S."/>
            <person name="Allen A.E."/>
            <person name="Apt K.E."/>
            <person name="Bechner M."/>
            <person name="Brzezinski M.A."/>
            <person name="Chaal B.K."/>
            <person name="Chiovitti A."/>
            <person name="Davis A.K."/>
            <person name="Demarest M.S."/>
            <person name="Detter J.C."/>
            <person name="Glavina T."/>
            <person name="Goodstein D."/>
            <person name="Hadi M.Z."/>
            <person name="Hellsten U."/>
            <person name="Hildebrand M."/>
            <person name="Jenkins B.D."/>
            <person name="Jurka J."/>
            <person name="Kapitonov V.V."/>
            <person name="Kroger N."/>
            <person name="Lau W.W."/>
            <person name="Lane T.W."/>
            <person name="Larimer F.W."/>
            <person name="Lippmeier J.C."/>
            <person name="Lucas S."/>
            <person name="Medina M."/>
            <person name="Montsant A."/>
            <person name="Obornik M."/>
            <person name="Parker M.S."/>
            <person name="Palenik B."/>
            <person name="Pazour G.J."/>
            <person name="Richardson P.M."/>
            <person name="Rynearson T.A."/>
            <person name="Saito M.A."/>
            <person name="Schwartz D.C."/>
            <person name="Thamatrakoln K."/>
            <person name="Valentin K."/>
            <person name="Vardi A."/>
            <person name="Wilkerson F.P."/>
            <person name="Rokhsar D.S."/>
        </authorList>
    </citation>
    <scope>NUCLEOTIDE SEQUENCE [LARGE SCALE GENOMIC DNA]</scope>
    <source>
        <strain evidence="6 7">CCMP1335</strain>
    </source>
</reference>
<dbReference type="eggNOG" id="KOG1000">
    <property type="taxonomic scope" value="Eukaryota"/>
</dbReference>
<dbReference type="Gene3D" id="3.40.50.300">
    <property type="entry name" value="P-loop containing nucleotide triphosphate hydrolases"/>
    <property type="match status" value="1"/>
</dbReference>
<dbReference type="InterPro" id="IPR014001">
    <property type="entry name" value="Helicase_ATP-bd"/>
</dbReference>
<dbReference type="Pfam" id="PF00176">
    <property type="entry name" value="SNF2-rel_dom"/>
    <property type="match status" value="1"/>
</dbReference>
<keyword evidence="7" id="KW-1185">Reference proteome</keyword>
<dbReference type="GO" id="GO:0043596">
    <property type="term" value="C:nuclear replication fork"/>
    <property type="evidence" value="ECO:0000318"/>
    <property type="project" value="GO_Central"/>
</dbReference>
<dbReference type="CDD" id="cd18793">
    <property type="entry name" value="SF2_C_SNF"/>
    <property type="match status" value="1"/>
</dbReference>
<accession>B8CC63</accession>
<sequence length="718" mass="80956">MAKLKLLAAAAGALAVLTTKVLSLSASPITSVTAPSQPSRALFPFQEVGVARLVSDRRLLLADDMGLGKTVQSISAINSLFCKGELSPSTFRVLIICPKSVVSVWVDELEEWIDDRYVSLEHSLHVVSAGIADPLDVDASFGTIQIINYDICHRHRDILQNVPFDVLICDEAHYLKSPQTQRTDAILGIKEKSKGIQSRYTWFLSGTPILNRLNEIYPLLFAINKDKWNSYYAFKKKYAGSYDEVVNLGQLKLMLRPSLLRRKKVDVLKDLPPKLHSVVSLEGSEGVKEREQEFAFESYGMELNVAQIKDSAVDISSLGKFGENASSLKEYGIGTYLKGTALLSALAKVRSITSSFKLEPSVQLLKQYIMCEKVVVFAHHRQLIMDLVEAFGDSCVHIIGGMDAKSRAEAVQRFQNDASCRLFIGSIRAAGVGLTLTASSHVVFLELDWSPSIMTQAEDRCHRVGQQDSVLVEYFVFKGSLDEWMARQLAEKSLGITKALSHSSSDNQRSRPEYKLNFGKYSGYSLDEVPIKYISGFLIKDEVYKKKPALWNALYRNDMLQDAPPSLVKEEENGVEVLYTFDFGQYTDMSWSQVPSSYRDWIIKEGVWKKRTALWIALYEGGLVEEEPQLSGDNRNNETTDRVSRTEEVRSKQDDDAKKVEYIFDFGKFNGHCWNEVDEGYRSWIIKTKDVWQKRDGLWSALYKAGVVEEKPPLRDEK</sequence>
<dbReference type="SMART" id="SM00487">
    <property type="entry name" value="DEXDc"/>
    <property type="match status" value="1"/>
</dbReference>
<evidence type="ECO:0000313" key="6">
    <source>
        <dbReference type="EMBL" id="EED88903.1"/>
    </source>
</evidence>
<evidence type="ECO:0000256" key="2">
    <source>
        <dbReference type="SAM" id="MobiDB-lite"/>
    </source>
</evidence>
<dbReference type="Gene3D" id="3.40.50.10810">
    <property type="entry name" value="Tandem AAA-ATPase domain"/>
    <property type="match status" value="1"/>
</dbReference>
<feature type="domain" description="Helicase ATP-binding" evidence="4">
    <location>
        <begin position="50"/>
        <end position="226"/>
    </location>
</feature>
<proteinExistence type="predicted"/>
<dbReference type="FunFam" id="3.40.50.10810:FF:000125">
    <property type="entry name" value="Helicase, Snf2 family protein"/>
    <property type="match status" value="1"/>
</dbReference>
<dbReference type="STRING" id="35128.B8CC63"/>
<dbReference type="InterPro" id="IPR038718">
    <property type="entry name" value="SNF2-like_sf"/>
</dbReference>
<dbReference type="GO" id="GO:0016787">
    <property type="term" value="F:hydrolase activity"/>
    <property type="evidence" value="ECO:0007669"/>
    <property type="project" value="UniProtKB-KW"/>
</dbReference>
<organism evidence="6 7">
    <name type="scientific">Thalassiosira pseudonana</name>
    <name type="common">Marine diatom</name>
    <name type="synonym">Cyclotella nana</name>
    <dbReference type="NCBI Taxonomy" id="35128"/>
    <lineage>
        <taxon>Eukaryota</taxon>
        <taxon>Sar</taxon>
        <taxon>Stramenopiles</taxon>
        <taxon>Ochrophyta</taxon>
        <taxon>Bacillariophyta</taxon>
        <taxon>Coscinodiscophyceae</taxon>
        <taxon>Thalassiosirophycidae</taxon>
        <taxon>Thalassiosirales</taxon>
        <taxon>Thalassiosiraceae</taxon>
        <taxon>Thalassiosira</taxon>
    </lineage>
</organism>
<dbReference type="CDD" id="cd17919">
    <property type="entry name" value="DEXHc_Snf"/>
    <property type="match status" value="1"/>
</dbReference>
<evidence type="ECO:0000256" key="3">
    <source>
        <dbReference type="SAM" id="SignalP"/>
    </source>
</evidence>
<keyword evidence="3" id="KW-0732">Signal</keyword>
<dbReference type="SMART" id="SM00490">
    <property type="entry name" value="HELICc"/>
    <property type="match status" value="1"/>
</dbReference>
<dbReference type="PANTHER" id="PTHR45766:SF6">
    <property type="entry name" value="SWI_SNF-RELATED MATRIX-ASSOCIATED ACTIN-DEPENDENT REGULATOR OF CHROMATIN SUBFAMILY A-LIKE PROTEIN 1"/>
    <property type="match status" value="1"/>
</dbReference>
<dbReference type="InterPro" id="IPR027417">
    <property type="entry name" value="P-loop_NTPase"/>
</dbReference>
<dbReference type="PROSITE" id="PS51192">
    <property type="entry name" value="HELICASE_ATP_BIND_1"/>
    <property type="match status" value="1"/>
</dbReference>
<dbReference type="EMBL" id="CM000649">
    <property type="protein sequence ID" value="EED88903.1"/>
    <property type="molecule type" value="Genomic_DNA"/>
</dbReference>
<dbReference type="Proteomes" id="UP000001449">
    <property type="component" value="Chromosome 14"/>
</dbReference>
<dbReference type="GO" id="GO:0006281">
    <property type="term" value="P:DNA repair"/>
    <property type="evidence" value="ECO:0000318"/>
    <property type="project" value="GO_Central"/>
</dbReference>
<dbReference type="InterPro" id="IPR001650">
    <property type="entry name" value="Helicase_C-like"/>
</dbReference>
<name>B8CC63_THAPS</name>
<gene>
    <name evidence="6" type="ORF">THAPSDRAFT_24795</name>
</gene>
<feature type="region of interest" description="Disordered" evidence="2">
    <location>
        <begin position="628"/>
        <end position="652"/>
    </location>
</feature>
<dbReference type="PANTHER" id="PTHR45766">
    <property type="entry name" value="DNA ANNEALING HELICASE AND ENDONUCLEASE ZRANB3 FAMILY MEMBER"/>
    <property type="match status" value="1"/>
</dbReference>
<feature type="domain" description="Helicase C-terminal" evidence="5">
    <location>
        <begin position="363"/>
        <end position="500"/>
    </location>
</feature>
<dbReference type="GO" id="GO:0031297">
    <property type="term" value="P:replication fork processing"/>
    <property type="evidence" value="ECO:0000318"/>
    <property type="project" value="GO_Central"/>
</dbReference>
<dbReference type="KEGG" id="tps:THAPSDRAFT_24795"/>
<dbReference type="GeneID" id="7451199"/>
<dbReference type="HOGENOM" id="CLU_000315_33_4_1"/>
<dbReference type="RefSeq" id="XP_002293894.1">
    <property type="nucleotide sequence ID" value="XM_002293858.1"/>
</dbReference>
<dbReference type="GO" id="GO:0005524">
    <property type="term" value="F:ATP binding"/>
    <property type="evidence" value="ECO:0007669"/>
    <property type="project" value="InterPro"/>
</dbReference>
<dbReference type="InParanoid" id="B8CC63"/>
<dbReference type="AlphaFoldDB" id="B8CC63"/>
<dbReference type="PaxDb" id="35128-Thaps24795"/>
<reference evidence="6 7" key="2">
    <citation type="journal article" date="2008" name="Nature">
        <title>The Phaeodactylum genome reveals the evolutionary history of diatom genomes.</title>
        <authorList>
            <person name="Bowler C."/>
            <person name="Allen A.E."/>
            <person name="Badger J.H."/>
            <person name="Grimwood J."/>
            <person name="Jabbari K."/>
            <person name="Kuo A."/>
            <person name="Maheswari U."/>
            <person name="Martens C."/>
            <person name="Maumus F."/>
            <person name="Otillar R.P."/>
            <person name="Rayko E."/>
            <person name="Salamov A."/>
            <person name="Vandepoele K."/>
            <person name="Beszteri B."/>
            <person name="Gruber A."/>
            <person name="Heijde M."/>
            <person name="Katinka M."/>
            <person name="Mock T."/>
            <person name="Valentin K."/>
            <person name="Verret F."/>
            <person name="Berges J.A."/>
            <person name="Brownlee C."/>
            <person name="Cadoret J.P."/>
            <person name="Chiovitti A."/>
            <person name="Choi C.J."/>
            <person name="Coesel S."/>
            <person name="De Martino A."/>
            <person name="Detter J.C."/>
            <person name="Durkin C."/>
            <person name="Falciatore A."/>
            <person name="Fournet J."/>
            <person name="Haruta M."/>
            <person name="Huysman M.J."/>
            <person name="Jenkins B.D."/>
            <person name="Jiroutova K."/>
            <person name="Jorgensen R.E."/>
            <person name="Joubert Y."/>
            <person name="Kaplan A."/>
            <person name="Kroger N."/>
            <person name="Kroth P.G."/>
            <person name="La Roche J."/>
            <person name="Lindquist E."/>
            <person name="Lommer M."/>
            <person name="Martin-Jezequel V."/>
            <person name="Lopez P.J."/>
            <person name="Lucas S."/>
            <person name="Mangogna M."/>
            <person name="McGinnis K."/>
            <person name="Medlin L.K."/>
            <person name="Montsant A."/>
            <person name="Oudot-Le Secq M.P."/>
            <person name="Napoli C."/>
            <person name="Obornik M."/>
            <person name="Parker M.S."/>
            <person name="Petit J.L."/>
            <person name="Porcel B.M."/>
            <person name="Poulsen N."/>
            <person name="Robison M."/>
            <person name="Rychlewski L."/>
            <person name="Rynearson T.A."/>
            <person name="Schmutz J."/>
            <person name="Shapiro H."/>
            <person name="Siaut M."/>
            <person name="Stanley M."/>
            <person name="Sussman M.R."/>
            <person name="Taylor A.R."/>
            <person name="Vardi A."/>
            <person name="von Dassow P."/>
            <person name="Vyverman W."/>
            <person name="Willis A."/>
            <person name="Wyrwicz L.S."/>
            <person name="Rokhsar D.S."/>
            <person name="Weissenbach J."/>
            <person name="Armbrust E.V."/>
            <person name="Green B.R."/>
            <person name="Van de Peer Y."/>
            <person name="Grigoriev I.V."/>
        </authorList>
    </citation>
    <scope>NUCLEOTIDE SEQUENCE [LARGE SCALE GENOMIC DNA]</scope>
    <source>
        <strain evidence="6 7">CCMP1335</strain>
    </source>
</reference>
<dbReference type="InterPro" id="IPR049730">
    <property type="entry name" value="SNF2/RAD54-like_C"/>
</dbReference>
<evidence type="ECO:0000259" key="4">
    <source>
        <dbReference type="PROSITE" id="PS51192"/>
    </source>
</evidence>
<keyword evidence="1" id="KW-0378">Hydrolase</keyword>
<feature type="chain" id="PRO_5002869993" evidence="3">
    <location>
        <begin position="24"/>
        <end position="718"/>
    </location>
</feature>
<protein>
    <submittedName>
        <fullName evidence="6">Uncharacterized protein</fullName>
    </submittedName>
</protein>
<feature type="compositionally biased region" description="Basic and acidic residues" evidence="2">
    <location>
        <begin position="635"/>
        <end position="652"/>
    </location>
</feature>
<evidence type="ECO:0000313" key="7">
    <source>
        <dbReference type="Proteomes" id="UP000001449"/>
    </source>
</evidence>
<evidence type="ECO:0000256" key="1">
    <source>
        <dbReference type="ARBA" id="ARBA00022801"/>
    </source>
</evidence>
<feature type="signal peptide" evidence="3">
    <location>
        <begin position="1"/>
        <end position="23"/>
    </location>
</feature>